<dbReference type="STRING" id="1123282.SAMN02745823_00808"/>
<evidence type="ECO:0000313" key="13">
    <source>
        <dbReference type="EMBL" id="SHH74106.1"/>
    </source>
</evidence>
<dbReference type="InterPro" id="IPR021196">
    <property type="entry name" value="PdxT/SNO_CS"/>
</dbReference>
<evidence type="ECO:0000256" key="2">
    <source>
        <dbReference type="ARBA" id="ARBA00022801"/>
    </source>
</evidence>
<accession>A0A1M5VFU2</accession>
<evidence type="ECO:0000256" key="3">
    <source>
        <dbReference type="ARBA" id="ARBA00022898"/>
    </source>
</evidence>
<keyword evidence="4 10" id="KW-0315">Glutamine amidotransferase</keyword>
<evidence type="ECO:0000256" key="11">
    <source>
        <dbReference type="PIRSR" id="PIRSR005639-1"/>
    </source>
</evidence>
<dbReference type="PROSITE" id="PS51274">
    <property type="entry name" value="GATASE_COBBQ"/>
    <property type="match status" value="1"/>
</dbReference>
<dbReference type="Proteomes" id="UP000183995">
    <property type="component" value="Unassembled WGS sequence"/>
</dbReference>
<dbReference type="RefSeq" id="WP_073076377.1">
    <property type="nucleotide sequence ID" value="NZ_FQXV01000002.1"/>
</dbReference>
<dbReference type="PANTHER" id="PTHR31559">
    <property type="entry name" value="PYRIDOXAL 5'-PHOSPHATE SYNTHASE SUBUNIT SNO"/>
    <property type="match status" value="1"/>
</dbReference>
<feature type="active site" description="Charge relay system" evidence="10 11">
    <location>
        <position position="169"/>
    </location>
</feature>
<feature type="binding site" evidence="10 12">
    <location>
        <begin position="47"/>
        <end position="49"/>
    </location>
    <ligand>
        <name>L-glutamine</name>
        <dbReference type="ChEBI" id="CHEBI:58359"/>
    </ligand>
</feature>
<dbReference type="PROSITE" id="PS01236">
    <property type="entry name" value="PDXT_SNO_1"/>
    <property type="match status" value="1"/>
</dbReference>
<comment type="similarity">
    <text evidence="1 10">Belongs to the glutaminase PdxT/SNO family.</text>
</comment>
<evidence type="ECO:0000256" key="7">
    <source>
        <dbReference type="ARBA" id="ARBA00049534"/>
    </source>
</evidence>
<dbReference type="FunFam" id="3.40.50.880:FF:000010">
    <property type="entry name" value="uncharacterized protein LOC100176842 isoform X2"/>
    <property type="match status" value="1"/>
</dbReference>
<protein>
    <recommendedName>
        <fullName evidence="10">Pyridoxal 5'-phosphate synthase subunit PdxT</fullName>
        <ecNumber evidence="10">4.3.3.6</ecNumber>
    </recommendedName>
    <alternativeName>
        <fullName evidence="10">Pdx2</fullName>
    </alternativeName>
    <alternativeName>
        <fullName evidence="10">Pyridoxal 5'-phosphate synthase glutaminase subunit</fullName>
        <ecNumber evidence="10">3.5.1.2</ecNumber>
    </alternativeName>
</protein>
<evidence type="ECO:0000256" key="5">
    <source>
        <dbReference type="ARBA" id="ARBA00023239"/>
    </source>
</evidence>
<keyword evidence="2 10" id="KW-0378">Hydrolase</keyword>
<feature type="binding site" evidence="10 12">
    <location>
        <begin position="133"/>
        <end position="134"/>
    </location>
    <ligand>
        <name>L-glutamine</name>
        <dbReference type="ChEBI" id="CHEBI:58359"/>
    </ligand>
</feature>
<sequence length="193" mass="20435">MNIGVLALQGGFAEHIAALEKLGASVTELRKKDDLRAGLDGLILPGGESTVIGRLLNETGLFAPLRDLLDAGLPVYGTCAGMILLAKKIVDEPAVYFGAIDVSVRRNAYGRQLGSFAATARFDGIGEIPMTFIRAPYIEAAGAGVAVRAVVDGHIVAAECGSVLVTSFHPELTDNLRVHRYFLNKIEAREACA</sequence>
<dbReference type="GO" id="GO:0004359">
    <property type="term" value="F:glutaminase activity"/>
    <property type="evidence" value="ECO:0007669"/>
    <property type="project" value="UniProtKB-UniRule"/>
</dbReference>
<proteinExistence type="inferred from homology"/>
<name>A0A1M5VFU2_9FIRM</name>
<evidence type="ECO:0000256" key="6">
    <source>
        <dbReference type="ARBA" id="ARBA00047992"/>
    </source>
</evidence>
<dbReference type="PROSITE" id="PS51273">
    <property type="entry name" value="GATASE_TYPE_1"/>
    <property type="match status" value="1"/>
</dbReference>
<dbReference type="GO" id="GO:0008614">
    <property type="term" value="P:pyridoxine metabolic process"/>
    <property type="evidence" value="ECO:0007669"/>
    <property type="project" value="TreeGrafter"/>
</dbReference>
<reference evidence="13 14" key="1">
    <citation type="submission" date="2016-11" db="EMBL/GenBank/DDBJ databases">
        <authorList>
            <person name="Jaros S."/>
            <person name="Januszkiewicz K."/>
            <person name="Wedrychowicz H."/>
        </authorList>
    </citation>
    <scope>NUCLEOTIDE SEQUENCE [LARGE SCALE GENOMIC DNA]</scope>
    <source>
        <strain evidence="13 14">DSM 10068</strain>
    </source>
</reference>
<organism evidence="13 14">
    <name type="scientific">Sporobacter termitidis DSM 10068</name>
    <dbReference type="NCBI Taxonomy" id="1123282"/>
    <lineage>
        <taxon>Bacteria</taxon>
        <taxon>Bacillati</taxon>
        <taxon>Bacillota</taxon>
        <taxon>Clostridia</taxon>
        <taxon>Eubacteriales</taxon>
        <taxon>Oscillospiraceae</taxon>
        <taxon>Sporobacter</taxon>
    </lineage>
</organism>
<evidence type="ECO:0000256" key="10">
    <source>
        <dbReference type="HAMAP-Rule" id="MF_01615"/>
    </source>
</evidence>
<dbReference type="OrthoDB" id="9810320at2"/>
<dbReference type="PANTHER" id="PTHR31559:SF0">
    <property type="entry name" value="PYRIDOXAL 5'-PHOSPHATE SYNTHASE SUBUNIT SNO1-RELATED"/>
    <property type="match status" value="1"/>
</dbReference>
<evidence type="ECO:0000256" key="9">
    <source>
        <dbReference type="ARBA" id="ARBA00064749"/>
    </source>
</evidence>
<feature type="binding site" evidence="10 12">
    <location>
        <position position="106"/>
    </location>
    <ligand>
        <name>L-glutamine</name>
        <dbReference type="ChEBI" id="CHEBI:58359"/>
    </ligand>
</feature>
<feature type="active site" description="Charge relay system" evidence="10 11">
    <location>
        <position position="171"/>
    </location>
</feature>
<comment type="pathway">
    <text evidence="10">Cofactor biosynthesis; pyridoxal 5'-phosphate biosynthesis.</text>
</comment>
<dbReference type="SUPFAM" id="SSF52317">
    <property type="entry name" value="Class I glutamine amidotransferase-like"/>
    <property type="match status" value="1"/>
</dbReference>
<evidence type="ECO:0000313" key="14">
    <source>
        <dbReference type="Proteomes" id="UP000183995"/>
    </source>
</evidence>
<dbReference type="EC" id="3.5.1.2" evidence="10"/>
<dbReference type="NCBIfam" id="TIGR03800">
    <property type="entry name" value="PLP_synth_Pdx2"/>
    <property type="match status" value="1"/>
</dbReference>
<keyword evidence="3 10" id="KW-0663">Pyridoxal phosphate</keyword>
<comment type="catalytic activity">
    <reaction evidence="7 10">
        <text>L-glutamine + H2O = L-glutamate + NH4(+)</text>
        <dbReference type="Rhea" id="RHEA:15889"/>
        <dbReference type="ChEBI" id="CHEBI:15377"/>
        <dbReference type="ChEBI" id="CHEBI:28938"/>
        <dbReference type="ChEBI" id="CHEBI:29985"/>
        <dbReference type="ChEBI" id="CHEBI:58359"/>
        <dbReference type="EC" id="3.5.1.2"/>
    </reaction>
</comment>
<dbReference type="EMBL" id="FQXV01000002">
    <property type="protein sequence ID" value="SHH74106.1"/>
    <property type="molecule type" value="Genomic_DNA"/>
</dbReference>
<gene>
    <name evidence="10" type="primary">pdxT</name>
    <name evidence="13" type="ORF">SAMN02745823_00808</name>
</gene>
<feature type="active site" description="Nucleophile" evidence="10 11">
    <location>
        <position position="79"/>
    </location>
</feature>
<dbReference type="GO" id="GO:0042823">
    <property type="term" value="P:pyridoxal phosphate biosynthetic process"/>
    <property type="evidence" value="ECO:0007669"/>
    <property type="project" value="UniProtKB-UniRule"/>
</dbReference>
<dbReference type="InterPro" id="IPR029062">
    <property type="entry name" value="Class_I_gatase-like"/>
</dbReference>
<dbReference type="EC" id="4.3.3.6" evidence="10"/>
<dbReference type="InterPro" id="IPR002161">
    <property type="entry name" value="PdxT/SNO"/>
</dbReference>
<dbReference type="AlphaFoldDB" id="A0A1M5VFU2"/>
<evidence type="ECO:0000256" key="8">
    <source>
        <dbReference type="ARBA" id="ARBA00054599"/>
    </source>
</evidence>
<dbReference type="PROSITE" id="PS51130">
    <property type="entry name" value="PDXT_SNO_2"/>
    <property type="match status" value="1"/>
</dbReference>
<comment type="subunit">
    <text evidence="9 10">In the presence of PdxS, forms a dodecamer of heterodimers. Only shows activity in the heterodimer.</text>
</comment>
<dbReference type="GO" id="GO:0006543">
    <property type="term" value="P:L-glutamine catabolic process"/>
    <property type="evidence" value="ECO:0007669"/>
    <property type="project" value="UniProtKB-UniRule"/>
</dbReference>
<comment type="catalytic activity">
    <reaction evidence="6 10">
        <text>aldehydo-D-ribose 5-phosphate + D-glyceraldehyde 3-phosphate + L-glutamine = pyridoxal 5'-phosphate + L-glutamate + phosphate + 3 H2O + H(+)</text>
        <dbReference type="Rhea" id="RHEA:31507"/>
        <dbReference type="ChEBI" id="CHEBI:15377"/>
        <dbReference type="ChEBI" id="CHEBI:15378"/>
        <dbReference type="ChEBI" id="CHEBI:29985"/>
        <dbReference type="ChEBI" id="CHEBI:43474"/>
        <dbReference type="ChEBI" id="CHEBI:58273"/>
        <dbReference type="ChEBI" id="CHEBI:58359"/>
        <dbReference type="ChEBI" id="CHEBI:59776"/>
        <dbReference type="ChEBI" id="CHEBI:597326"/>
        <dbReference type="EC" id="4.3.3.6"/>
    </reaction>
</comment>
<evidence type="ECO:0000256" key="1">
    <source>
        <dbReference type="ARBA" id="ARBA00008345"/>
    </source>
</evidence>
<dbReference type="Pfam" id="PF01174">
    <property type="entry name" value="SNO"/>
    <property type="match status" value="1"/>
</dbReference>
<dbReference type="GO" id="GO:1903600">
    <property type="term" value="C:glutaminase complex"/>
    <property type="evidence" value="ECO:0007669"/>
    <property type="project" value="TreeGrafter"/>
</dbReference>
<dbReference type="PIRSF" id="PIRSF005639">
    <property type="entry name" value="Glut_amidoT_SNO"/>
    <property type="match status" value="1"/>
</dbReference>
<comment type="function">
    <text evidence="8 10">Catalyzes the hydrolysis of glutamine to glutamate and ammonia as part of the biosynthesis of pyridoxal 5'-phosphate. The resulting ammonia molecule is channeled to the active site of PdxS.</text>
</comment>
<dbReference type="GO" id="GO:0005829">
    <property type="term" value="C:cytosol"/>
    <property type="evidence" value="ECO:0007669"/>
    <property type="project" value="TreeGrafter"/>
</dbReference>
<evidence type="ECO:0000256" key="4">
    <source>
        <dbReference type="ARBA" id="ARBA00022962"/>
    </source>
</evidence>
<dbReference type="HAMAP" id="MF_01615">
    <property type="entry name" value="PdxT"/>
    <property type="match status" value="1"/>
</dbReference>
<keyword evidence="5 10" id="KW-0456">Lyase</keyword>
<keyword evidence="14" id="KW-1185">Reference proteome</keyword>
<evidence type="ECO:0000256" key="12">
    <source>
        <dbReference type="PIRSR" id="PIRSR005639-2"/>
    </source>
</evidence>
<dbReference type="GO" id="GO:0036381">
    <property type="term" value="F:pyridoxal 5'-phosphate synthase (glutamine hydrolysing) activity"/>
    <property type="evidence" value="ECO:0007669"/>
    <property type="project" value="UniProtKB-UniRule"/>
</dbReference>
<dbReference type="UniPathway" id="UPA00245"/>
<dbReference type="Gene3D" id="3.40.50.880">
    <property type="match status" value="1"/>
</dbReference>
<dbReference type="CDD" id="cd01749">
    <property type="entry name" value="GATase1_PB"/>
    <property type="match status" value="1"/>
</dbReference>